<accession>A0A2H3DT07</accession>
<evidence type="ECO:0000313" key="2">
    <source>
        <dbReference type="Proteomes" id="UP000217790"/>
    </source>
</evidence>
<dbReference type="InParanoid" id="A0A2H3DT07"/>
<dbReference type="Proteomes" id="UP000217790">
    <property type="component" value="Unassembled WGS sequence"/>
</dbReference>
<name>A0A2H3DT07_ARMGA</name>
<dbReference type="EMBL" id="KZ293653">
    <property type="protein sequence ID" value="PBK94592.1"/>
    <property type="molecule type" value="Genomic_DNA"/>
</dbReference>
<reference evidence="2" key="1">
    <citation type="journal article" date="2017" name="Nat. Ecol. Evol.">
        <title>Genome expansion and lineage-specific genetic innovations in the forest pathogenic fungi Armillaria.</title>
        <authorList>
            <person name="Sipos G."/>
            <person name="Prasanna A.N."/>
            <person name="Walter M.C."/>
            <person name="O'Connor E."/>
            <person name="Balint B."/>
            <person name="Krizsan K."/>
            <person name="Kiss B."/>
            <person name="Hess J."/>
            <person name="Varga T."/>
            <person name="Slot J."/>
            <person name="Riley R."/>
            <person name="Boka B."/>
            <person name="Rigling D."/>
            <person name="Barry K."/>
            <person name="Lee J."/>
            <person name="Mihaltcheva S."/>
            <person name="LaButti K."/>
            <person name="Lipzen A."/>
            <person name="Waldron R."/>
            <person name="Moloney N.M."/>
            <person name="Sperisen C."/>
            <person name="Kredics L."/>
            <person name="Vagvoelgyi C."/>
            <person name="Patrignani A."/>
            <person name="Fitzpatrick D."/>
            <person name="Nagy I."/>
            <person name="Doyle S."/>
            <person name="Anderson J.B."/>
            <person name="Grigoriev I.V."/>
            <person name="Gueldener U."/>
            <person name="Muensterkoetter M."/>
            <person name="Nagy L.G."/>
        </authorList>
    </citation>
    <scope>NUCLEOTIDE SEQUENCE [LARGE SCALE GENOMIC DNA]</scope>
    <source>
        <strain evidence="2">Ar21-2</strain>
    </source>
</reference>
<evidence type="ECO:0000313" key="1">
    <source>
        <dbReference type="EMBL" id="PBK94592.1"/>
    </source>
</evidence>
<protein>
    <submittedName>
        <fullName evidence="1">Uncharacterized protein</fullName>
    </submittedName>
</protein>
<dbReference type="AlphaFoldDB" id="A0A2H3DT07"/>
<proteinExistence type="predicted"/>
<gene>
    <name evidence="1" type="ORF">ARMGADRAFT_58377</name>
</gene>
<keyword evidence="2" id="KW-1185">Reference proteome</keyword>
<sequence>MTSEQSVVDMLASSDEARTVPLVSLVELPIRLSERGSSFKRTGYHPIGRFTYSEVVVGDEHRSSRKTTRRLFPPLHYPYKTCISRRHQIAHSIEGRERR</sequence>
<organism evidence="1 2">
    <name type="scientific">Armillaria gallica</name>
    <name type="common">Bulbous honey fungus</name>
    <name type="synonym">Armillaria bulbosa</name>
    <dbReference type="NCBI Taxonomy" id="47427"/>
    <lineage>
        <taxon>Eukaryota</taxon>
        <taxon>Fungi</taxon>
        <taxon>Dikarya</taxon>
        <taxon>Basidiomycota</taxon>
        <taxon>Agaricomycotina</taxon>
        <taxon>Agaricomycetes</taxon>
        <taxon>Agaricomycetidae</taxon>
        <taxon>Agaricales</taxon>
        <taxon>Marasmiineae</taxon>
        <taxon>Physalacriaceae</taxon>
        <taxon>Armillaria</taxon>
    </lineage>
</organism>